<dbReference type="SUPFAM" id="SSF50952">
    <property type="entry name" value="Soluble quinoprotein glucose dehydrogenase"/>
    <property type="match status" value="1"/>
</dbReference>
<comment type="caution">
    <text evidence="6">The sequence shown here is derived from an EMBL/GenBank/DDBJ whole genome shotgun (WGS) entry which is preliminary data.</text>
</comment>
<dbReference type="InterPro" id="IPR013427">
    <property type="entry name" value="Haem-bd_dom_put"/>
</dbReference>
<dbReference type="PROSITE" id="PS51257">
    <property type="entry name" value="PROKAR_LIPOPROTEIN"/>
    <property type="match status" value="1"/>
</dbReference>
<dbReference type="PANTHER" id="PTHR33546:SF1">
    <property type="entry name" value="LARGE, MULTIFUNCTIONAL SECRETED PROTEIN"/>
    <property type="match status" value="1"/>
</dbReference>
<dbReference type="InterPro" id="IPR011042">
    <property type="entry name" value="6-blade_b-propeller_TolB-like"/>
</dbReference>
<dbReference type="SUPFAM" id="SSF46626">
    <property type="entry name" value="Cytochrome c"/>
    <property type="match status" value="1"/>
</dbReference>
<dbReference type="InterPro" id="IPR036909">
    <property type="entry name" value="Cyt_c-like_dom_sf"/>
</dbReference>
<protein>
    <submittedName>
        <fullName evidence="6">C-type cytochrome</fullName>
    </submittedName>
</protein>
<keyword evidence="1 4" id="KW-0349">Heme</keyword>
<name>A0ABT8L9J5_9BACT</name>
<dbReference type="Pfam" id="PF00034">
    <property type="entry name" value="Cytochrom_C"/>
    <property type="match status" value="1"/>
</dbReference>
<evidence type="ECO:0000256" key="3">
    <source>
        <dbReference type="ARBA" id="ARBA00023004"/>
    </source>
</evidence>
<dbReference type="PANTHER" id="PTHR33546">
    <property type="entry name" value="LARGE, MULTIFUNCTIONAL SECRETED PROTEIN-RELATED"/>
    <property type="match status" value="1"/>
</dbReference>
<sequence length="848" mass="93611">MRSTSLLLLVFIFIACKPDIKSDPDIFVKEGFVVQKLFSPSANGMGSWVSITKDNQGRLIASDQYGGMYYIEVPALGSSDSVKVSAFPLEIGNAQGLLWAYNSLYVMQSSGERETSGLYRITDSNDDGELDNIAFLHNFPGRGEHGPHGLVLGPDGYIYMSGGNHTDLPQDFTSIQKPIWQEDQLFDAIKDPRGHANSIKAPGGWIARTDEEGKELTVIASGFRNAYDMAFNKDGELFTFDSDMEWDMGSPWYRPTRVCHVTPGAEFGWRTGSGKWPAYYPDNVPGVIDIGQGSPTGLVAGKDLNFPAAYEDGLFIFDWSFGTMYYIALSPEGSSYTGTKEEFLSGAPLPLTDGVAGDDGAMYFTTGGRRLDSYLYRVYYNGTAANEKSGEVTVTPEQELRRKVESLAQGNAADFDMIWEALGSQDRRIRYSARVGLEYQDINTIAERFAAEKNVDVLINAALAIARVGDENSKTKALETLLGLDVAQLNENQQLDLFRVYGLLFIRGDFEQTQQREAVEKLSPLYPSDSKLVNWELVQLLAYWQDPEIAAKTLNLIETDSLGSNAEALIAGDVSQRSSQYGDIIELMKKNSPPSELMHFVKAISYAQEGWTPALREEYFKNFAKLLSANGGESYNGFVIAIRDIALDHAPEKEKEKLKQLSGEELLLIGKNDLASLPQPKGPGKNWDINEVVALVESDEATGDLDNGAQMFRAALCSSCHSINGQGNSIGPDLTQIATRFSTKDLAEAIIMPNKAISDQYTATELVLNDESFIWGTVVNETEDTLFVNQNPMLSDKLKKIAKSEISERKQSDKSVMMPALINRLNAQEVKDLIHFIQSSAKRSNPDS</sequence>
<dbReference type="RefSeq" id="WP_346758808.1">
    <property type="nucleotide sequence ID" value="NZ_JAUJEB010000003.1"/>
</dbReference>
<dbReference type="Gene3D" id="1.10.760.10">
    <property type="entry name" value="Cytochrome c-like domain"/>
    <property type="match status" value="1"/>
</dbReference>
<dbReference type="InterPro" id="IPR011041">
    <property type="entry name" value="Quinoprot_gluc/sorb_DH_b-prop"/>
</dbReference>
<evidence type="ECO:0000313" key="7">
    <source>
        <dbReference type="Proteomes" id="UP001172083"/>
    </source>
</evidence>
<dbReference type="Gene3D" id="2.120.10.30">
    <property type="entry name" value="TolB, C-terminal domain"/>
    <property type="match status" value="1"/>
</dbReference>
<dbReference type="PROSITE" id="PS51007">
    <property type="entry name" value="CYTC"/>
    <property type="match status" value="1"/>
</dbReference>
<proteinExistence type="predicted"/>
<dbReference type="InterPro" id="IPR009056">
    <property type="entry name" value="Cyt_c-like_dom"/>
</dbReference>
<accession>A0ABT8L9J5</accession>
<keyword evidence="3 4" id="KW-0408">Iron</keyword>
<evidence type="ECO:0000259" key="5">
    <source>
        <dbReference type="PROSITE" id="PS51007"/>
    </source>
</evidence>
<evidence type="ECO:0000313" key="6">
    <source>
        <dbReference type="EMBL" id="MDN5213470.1"/>
    </source>
</evidence>
<evidence type="ECO:0000256" key="2">
    <source>
        <dbReference type="ARBA" id="ARBA00022723"/>
    </source>
</evidence>
<feature type="domain" description="Cytochrome c" evidence="5">
    <location>
        <begin position="703"/>
        <end position="841"/>
    </location>
</feature>
<dbReference type="EMBL" id="JAUJEB010000003">
    <property type="protein sequence ID" value="MDN5213470.1"/>
    <property type="molecule type" value="Genomic_DNA"/>
</dbReference>
<organism evidence="6 7">
    <name type="scientific">Agaribacillus aureus</name>
    <dbReference type="NCBI Taxonomy" id="3051825"/>
    <lineage>
        <taxon>Bacteria</taxon>
        <taxon>Pseudomonadati</taxon>
        <taxon>Bacteroidota</taxon>
        <taxon>Cytophagia</taxon>
        <taxon>Cytophagales</taxon>
        <taxon>Splendidivirgaceae</taxon>
        <taxon>Agaribacillus</taxon>
    </lineage>
</organism>
<keyword evidence="7" id="KW-1185">Reference proteome</keyword>
<reference evidence="6" key="1">
    <citation type="submission" date="2023-06" db="EMBL/GenBank/DDBJ databases">
        <title>Genomic of Agaribacillus aureum.</title>
        <authorList>
            <person name="Wang G."/>
        </authorList>
    </citation>
    <scope>NUCLEOTIDE SEQUENCE</scope>
    <source>
        <strain evidence="6">BMA12</strain>
    </source>
</reference>
<dbReference type="Proteomes" id="UP001172083">
    <property type="component" value="Unassembled WGS sequence"/>
</dbReference>
<keyword evidence="2 4" id="KW-0479">Metal-binding</keyword>
<evidence type="ECO:0000256" key="4">
    <source>
        <dbReference type="PROSITE-ProRule" id="PRU00433"/>
    </source>
</evidence>
<dbReference type="NCBIfam" id="TIGR02603">
    <property type="entry name" value="CxxCH_TIGR02603"/>
    <property type="match status" value="1"/>
</dbReference>
<gene>
    <name evidence="6" type="ORF">QQ020_15475</name>
</gene>
<evidence type="ECO:0000256" key="1">
    <source>
        <dbReference type="ARBA" id="ARBA00022617"/>
    </source>
</evidence>